<name>A0ABD3QMH6_9STRA</name>
<protein>
    <submittedName>
        <fullName evidence="2">Uncharacterized protein</fullName>
    </submittedName>
</protein>
<sequence>MAQQIEMEQTPAQSMESDTGYSDTAYTKPGSYMVPTLFRKSPKQINLMDLRVSDLSALKEDDPFLYYSIPAARKSAMHGIIVNESVSNVIASPCNSRSTVTRSISFESFDSREHMETDESDEAVHMDTEENFVTFCQVTRKSCISFESPNIMVPDDLYALDNAISVSESPGEENEEDDCILSFLLESCTKLSFDE</sequence>
<dbReference type="EMBL" id="JABMIG020000026">
    <property type="protein sequence ID" value="KAL3801550.1"/>
    <property type="molecule type" value="Genomic_DNA"/>
</dbReference>
<dbReference type="AlphaFoldDB" id="A0ABD3QMH6"/>
<organism evidence="2 3">
    <name type="scientific">Cyclotella cryptica</name>
    <dbReference type="NCBI Taxonomy" id="29204"/>
    <lineage>
        <taxon>Eukaryota</taxon>
        <taxon>Sar</taxon>
        <taxon>Stramenopiles</taxon>
        <taxon>Ochrophyta</taxon>
        <taxon>Bacillariophyta</taxon>
        <taxon>Coscinodiscophyceae</taxon>
        <taxon>Thalassiosirophycidae</taxon>
        <taxon>Stephanodiscales</taxon>
        <taxon>Stephanodiscaceae</taxon>
        <taxon>Cyclotella</taxon>
    </lineage>
</organism>
<reference evidence="2 3" key="1">
    <citation type="journal article" date="2020" name="G3 (Bethesda)">
        <title>Improved Reference Genome for Cyclotella cryptica CCMP332, a Model for Cell Wall Morphogenesis, Salinity Adaptation, and Lipid Production in Diatoms (Bacillariophyta).</title>
        <authorList>
            <person name="Roberts W.R."/>
            <person name="Downey K.M."/>
            <person name="Ruck E.C."/>
            <person name="Traller J.C."/>
            <person name="Alverson A.J."/>
        </authorList>
    </citation>
    <scope>NUCLEOTIDE SEQUENCE [LARGE SCALE GENOMIC DNA]</scope>
    <source>
        <strain evidence="2 3">CCMP332</strain>
    </source>
</reference>
<dbReference type="Proteomes" id="UP001516023">
    <property type="component" value="Unassembled WGS sequence"/>
</dbReference>
<evidence type="ECO:0000313" key="3">
    <source>
        <dbReference type="Proteomes" id="UP001516023"/>
    </source>
</evidence>
<evidence type="ECO:0000313" key="2">
    <source>
        <dbReference type="EMBL" id="KAL3801550.1"/>
    </source>
</evidence>
<accession>A0ABD3QMH6</accession>
<keyword evidence="3" id="KW-1185">Reference proteome</keyword>
<comment type="caution">
    <text evidence="2">The sequence shown here is derived from an EMBL/GenBank/DDBJ whole genome shotgun (WGS) entry which is preliminary data.</text>
</comment>
<proteinExistence type="predicted"/>
<feature type="region of interest" description="Disordered" evidence="1">
    <location>
        <begin position="1"/>
        <end position="26"/>
    </location>
</feature>
<feature type="compositionally biased region" description="Polar residues" evidence="1">
    <location>
        <begin position="1"/>
        <end position="25"/>
    </location>
</feature>
<evidence type="ECO:0000256" key="1">
    <source>
        <dbReference type="SAM" id="MobiDB-lite"/>
    </source>
</evidence>
<gene>
    <name evidence="2" type="ORF">HJC23_000988</name>
</gene>